<dbReference type="SUPFAM" id="SSF56112">
    <property type="entry name" value="Protein kinase-like (PK-like)"/>
    <property type="match status" value="1"/>
</dbReference>
<keyword evidence="11" id="KW-1185">Reference proteome</keyword>
<dbReference type="InterPro" id="IPR001245">
    <property type="entry name" value="Ser-Thr/Tyr_kinase_cat_dom"/>
</dbReference>
<keyword evidence="4" id="KW-0418">Kinase</keyword>
<keyword evidence="2" id="KW-0808">Transferase</keyword>
<evidence type="ECO:0000256" key="5">
    <source>
        <dbReference type="ARBA" id="ARBA00022840"/>
    </source>
</evidence>
<dbReference type="InterPro" id="IPR017441">
    <property type="entry name" value="Protein_kinase_ATP_BS"/>
</dbReference>
<dbReference type="Pfam" id="PF07714">
    <property type="entry name" value="PK_Tyr_Ser-Thr"/>
    <property type="match status" value="1"/>
</dbReference>
<evidence type="ECO:0000259" key="9">
    <source>
        <dbReference type="PROSITE" id="PS50011"/>
    </source>
</evidence>
<feature type="transmembrane region" description="Helical" evidence="7">
    <location>
        <begin position="236"/>
        <end position="259"/>
    </location>
</feature>
<dbReference type="InterPro" id="IPR000719">
    <property type="entry name" value="Prot_kinase_dom"/>
</dbReference>
<keyword evidence="5 6" id="KW-0067">ATP-binding</keyword>
<dbReference type="CDD" id="cd14066">
    <property type="entry name" value="STKc_IRAK"/>
    <property type="match status" value="1"/>
</dbReference>
<feature type="binding site" evidence="6">
    <location>
        <position position="336"/>
    </location>
    <ligand>
        <name>ATP</name>
        <dbReference type="ChEBI" id="CHEBI:30616"/>
    </ligand>
</feature>
<dbReference type="EMBL" id="JARPOI010000025">
    <property type="protein sequence ID" value="KAJ9131530.1"/>
    <property type="molecule type" value="Genomic_DNA"/>
</dbReference>
<accession>A0ABQ9KAX8</accession>
<keyword evidence="1" id="KW-0723">Serine/threonine-protein kinase</keyword>
<dbReference type="PANTHER" id="PTHR47989">
    <property type="entry name" value="OS01G0750732 PROTEIN"/>
    <property type="match status" value="1"/>
</dbReference>
<dbReference type="Gene3D" id="1.10.510.10">
    <property type="entry name" value="Transferase(Phosphotransferase) domain 1"/>
    <property type="match status" value="1"/>
</dbReference>
<keyword evidence="3 6" id="KW-0547">Nucleotide-binding</keyword>
<dbReference type="PROSITE" id="PS50011">
    <property type="entry name" value="PROTEIN_KINASE_DOM"/>
    <property type="match status" value="1"/>
</dbReference>
<dbReference type="InterPro" id="IPR008271">
    <property type="entry name" value="Ser/Thr_kinase_AS"/>
</dbReference>
<feature type="signal peptide" evidence="8">
    <location>
        <begin position="1"/>
        <end position="16"/>
    </location>
</feature>
<dbReference type="Proteomes" id="UP001174677">
    <property type="component" value="Unassembled WGS sequence"/>
</dbReference>
<evidence type="ECO:0000256" key="6">
    <source>
        <dbReference type="PROSITE-ProRule" id="PRU10141"/>
    </source>
</evidence>
<dbReference type="InterPro" id="IPR043891">
    <property type="entry name" value="SPARK"/>
</dbReference>
<dbReference type="Pfam" id="PF19160">
    <property type="entry name" value="SPARK"/>
    <property type="match status" value="1"/>
</dbReference>
<keyword evidence="7" id="KW-0472">Membrane</keyword>
<dbReference type="SMART" id="SM00220">
    <property type="entry name" value="S_TKc"/>
    <property type="match status" value="1"/>
</dbReference>
<comment type="caution">
    <text evidence="10">The sequence shown here is derived from an EMBL/GenBank/DDBJ whole genome shotgun (WGS) entry which is preliminary data.</text>
</comment>
<keyword evidence="7" id="KW-1133">Transmembrane helix</keyword>
<sequence>MSLVPFTFLPLVLVLAFSNFCTLTANRCKISNRNLTESSCPLNFDVLRKLAIDVPIRLALVHVPSQCQHIQKGILFVRSEYLRTSGHFVPPPETFQACWESYRCLVADFLHGFDIQSTCGYHPEWISDTYINITTRPQFESLIPRSELQELRLSCNQSLENGFVCQSCIHKVSSIQKLFLQGPETENTSDSSDYLFMYAAAFSNKLGLRDPATAKCLFRLEFSMRLNFFNKKHKSVISGGVLGCIIGVLGAPITVWLFWTLHKKCGKERNNSVNKDEAGLDLGLGLHARSTSLTKFKIDEIRIATMNFSRHNIIGKGNYGNVYKGLLPDGSEVAFKRFKNCSASGDAIFAQEVEIICSVKHVNLVALRGYCNATVPMEGHQRIIVYDLMHNGSLYDHLFGSGMKKLSWPIRQKIALGTARGLAYLHYGVHPAIIHRDIKASNILLDETFEPKVADFGLARFNSQGMSHLSTRAAGSLGYIAPEYALYGKLTERSDVYSFGVVLLELLSGRKAYQNDEGKVSLLTDWAWKRVKEGKSLDVIEEKMPEMESPEVMELHVHIAVICAHPILFARPTMYQIVKMLETKLQLVPSTLGAYIGGSNSVINPVSSGYMSCSSITSDDRNLDNRDTRESFTVTIVQ</sequence>
<evidence type="ECO:0000313" key="11">
    <source>
        <dbReference type="Proteomes" id="UP001174677"/>
    </source>
</evidence>
<keyword evidence="8" id="KW-0732">Signal</keyword>
<name>A0ABQ9KAX8_HEVBR</name>
<reference evidence="10 11" key="1">
    <citation type="journal article" date="2023" name="Plant Biotechnol. J.">
        <title>Chromosome-level wild Hevea brasiliensis genome provides new tools for genomic-assisted breeding and valuable loci to elevate rubber yield.</title>
        <authorList>
            <person name="Cheng H."/>
            <person name="Song X."/>
            <person name="Hu Y."/>
            <person name="Wu T."/>
            <person name="Yang Q."/>
            <person name="An Z."/>
            <person name="Feng S."/>
            <person name="Deng Z."/>
            <person name="Wu W."/>
            <person name="Zeng X."/>
            <person name="Tu M."/>
            <person name="Wang X."/>
            <person name="Huang H."/>
        </authorList>
    </citation>
    <scope>NUCLEOTIDE SEQUENCE [LARGE SCALE GENOMIC DNA]</scope>
    <source>
        <strain evidence="10">MT/VB/25A 57/8</strain>
    </source>
</reference>
<organism evidence="10 11">
    <name type="scientific">Hevea brasiliensis</name>
    <name type="common">Para rubber tree</name>
    <name type="synonym">Siphonia brasiliensis</name>
    <dbReference type="NCBI Taxonomy" id="3981"/>
    <lineage>
        <taxon>Eukaryota</taxon>
        <taxon>Viridiplantae</taxon>
        <taxon>Streptophyta</taxon>
        <taxon>Embryophyta</taxon>
        <taxon>Tracheophyta</taxon>
        <taxon>Spermatophyta</taxon>
        <taxon>Magnoliopsida</taxon>
        <taxon>eudicotyledons</taxon>
        <taxon>Gunneridae</taxon>
        <taxon>Pentapetalae</taxon>
        <taxon>rosids</taxon>
        <taxon>fabids</taxon>
        <taxon>Malpighiales</taxon>
        <taxon>Euphorbiaceae</taxon>
        <taxon>Crotonoideae</taxon>
        <taxon>Micrandreae</taxon>
        <taxon>Hevea</taxon>
    </lineage>
</organism>
<evidence type="ECO:0000313" key="10">
    <source>
        <dbReference type="EMBL" id="KAJ9131530.1"/>
    </source>
</evidence>
<evidence type="ECO:0000256" key="2">
    <source>
        <dbReference type="ARBA" id="ARBA00022679"/>
    </source>
</evidence>
<dbReference type="PROSITE" id="PS00108">
    <property type="entry name" value="PROTEIN_KINASE_ST"/>
    <property type="match status" value="1"/>
</dbReference>
<feature type="domain" description="Protein kinase" evidence="9">
    <location>
        <begin position="308"/>
        <end position="585"/>
    </location>
</feature>
<evidence type="ECO:0000256" key="7">
    <source>
        <dbReference type="SAM" id="Phobius"/>
    </source>
</evidence>
<proteinExistence type="predicted"/>
<dbReference type="Gene3D" id="3.30.200.20">
    <property type="entry name" value="Phosphorylase Kinase, domain 1"/>
    <property type="match status" value="1"/>
</dbReference>
<dbReference type="InterPro" id="IPR011009">
    <property type="entry name" value="Kinase-like_dom_sf"/>
</dbReference>
<evidence type="ECO:0000256" key="1">
    <source>
        <dbReference type="ARBA" id="ARBA00022527"/>
    </source>
</evidence>
<feature type="chain" id="PRO_5045593175" description="Protein kinase domain-containing protein" evidence="8">
    <location>
        <begin position="17"/>
        <end position="638"/>
    </location>
</feature>
<evidence type="ECO:0000256" key="4">
    <source>
        <dbReference type="ARBA" id="ARBA00022777"/>
    </source>
</evidence>
<gene>
    <name evidence="10" type="ORF">P3X46_035185</name>
</gene>
<evidence type="ECO:0000256" key="8">
    <source>
        <dbReference type="SAM" id="SignalP"/>
    </source>
</evidence>
<keyword evidence="7" id="KW-0812">Transmembrane</keyword>
<protein>
    <recommendedName>
        <fullName evidence="9">Protein kinase domain-containing protein</fullName>
    </recommendedName>
</protein>
<dbReference type="PANTHER" id="PTHR47989:SF62">
    <property type="entry name" value="OS05G0423500 PROTEIN"/>
    <property type="match status" value="1"/>
</dbReference>
<evidence type="ECO:0000256" key="3">
    <source>
        <dbReference type="ARBA" id="ARBA00022741"/>
    </source>
</evidence>
<dbReference type="PROSITE" id="PS00107">
    <property type="entry name" value="PROTEIN_KINASE_ATP"/>
    <property type="match status" value="1"/>
</dbReference>